<dbReference type="Proteomes" id="UP001207468">
    <property type="component" value="Unassembled WGS sequence"/>
</dbReference>
<name>A0ACC0TRT5_9AGAM</name>
<dbReference type="EMBL" id="JAGFNK010000880">
    <property type="protein sequence ID" value="KAI9437845.1"/>
    <property type="molecule type" value="Genomic_DNA"/>
</dbReference>
<gene>
    <name evidence="1" type="ORF">F5148DRAFT_989437</name>
</gene>
<accession>A0ACC0TRT5</accession>
<evidence type="ECO:0000313" key="2">
    <source>
        <dbReference type="Proteomes" id="UP001207468"/>
    </source>
</evidence>
<feature type="non-terminal residue" evidence="1">
    <location>
        <position position="447"/>
    </location>
</feature>
<keyword evidence="1" id="KW-0456">Lyase</keyword>
<protein>
    <submittedName>
        <fullName evidence="1">Chondroitin AC/alginate lyase</fullName>
    </submittedName>
</protein>
<keyword evidence="2" id="KW-1185">Reference proteome</keyword>
<sequence length="447" mass="50752">MRILPFFLLLLSITGFAQKSTIDTSKITGHPRLLLLQGQEEPIKKSIAENPVWSFANNQLTGECDQILSLPKIERVLTGRRLLDQSRECLRRVFYLSYAWRITGQKKYARKCEEELLSVSKFSDWNPDHYLDVAEMTMAVAIGYDWLYNYLQPASRDLIRNAIITKGIMPSFNKKYNGWLTGTNNWNQVCNTGMAYGALAIYEDTPQLAAKVINRSIESIHTSMTVYAPDGGYPEGYNYWGYGTTYNVFLISALERLFGTDYGLSQQPGFLKTGAFYENLETPAGYAFNYSDAGNGGNQDGLQPAMFWFAEKLHDPTLLFSERDNLLKSTRFPVKWNRFLPAIMLWGTHINLNDITPPNYKIWTGKGENEVVMMRTAWDDPNAIFVGLKAGSPSASHGHMDVGSFVMDADGVRWGADPGMQEYESLESKGIKLWSNGQNEERWKVFR</sequence>
<reference evidence="1" key="1">
    <citation type="submission" date="2021-03" db="EMBL/GenBank/DDBJ databases">
        <title>Evolutionary priming and transition to the ectomycorrhizal habit in an iconic lineage of mushroom-forming fungi: is preadaptation a requirement?</title>
        <authorList>
            <consortium name="DOE Joint Genome Institute"/>
            <person name="Looney B.P."/>
            <person name="Miyauchi S."/>
            <person name="Morin E."/>
            <person name="Drula E."/>
            <person name="Courty P.E."/>
            <person name="Chicoki N."/>
            <person name="Fauchery L."/>
            <person name="Kohler A."/>
            <person name="Kuo A."/>
            <person name="LaButti K."/>
            <person name="Pangilinan J."/>
            <person name="Lipzen A."/>
            <person name="Riley R."/>
            <person name="Andreopoulos W."/>
            <person name="He G."/>
            <person name="Johnson J."/>
            <person name="Barry K.W."/>
            <person name="Grigoriev I.V."/>
            <person name="Nagy L."/>
            <person name="Hibbett D."/>
            <person name="Henrissat B."/>
            <person name="Matheny P.B."/>
            <person name="Labbe J."/>
            <person name="Martin A.F."/>
        </authorList>
    </citation>
    <scope>NUCLEOTIDE SEQUENCE</scope>
    <source>
        <strain evidence="1">BPL698</strain>
    </source>
</reference>
<organism evidence="1 2">
    <name type="scientific">Russula earlei</name>
    <dbReference type="NCBI Taxonomy" id="71964"/>
    <lineage>
        <taxon>Eukaryota</taxon>
        <taxon>Fungi</taxon>
        <taxon>Dikarya</taxon>
        <taxon>Basidiomycota</taxon>
        <taxon>Agaricomycotina</taxon>
        <taxon>Agaricomycetes</taxon>
        <taxon>Russulales</taxon>
        <taxon>Russulaceae</taxon>
        <taxon>Russula</taxon>
    </lineage>
</organism>
<proteinExistence type="predicted"/>
<comment type="caution">
    <text evidence="1">The sequence shown here is derived from an EMBL/GenBank/DDBJ whole genome shotgun (WGS) entry which is preliminary data.</text>
</comment>
<evidence type="ECO:0000313" key="1">
    <source>
        <dbReference type="EMBL" id="KAI9437845.1"/>
    </source>
</evidence>